<evidence type="ECO:0000313" key="1">
    <source>
        <dbReference type="EMBL" id="ALM93117.1"/>
    </source>
</evidence>
<evidence type="ECO:0000313" key="2">
    <source>
        <dbReference type="Proteomes" id="UP000067061"/>
    </source>
</evidence>
<dbReference type="AlphaFoldDB" id="A0AAC9F038"/>
<reference evidence="1 2" key="1">
    <citation type="submission" date="2015-11" db="EMBL/GenBank/DDBJ databases">
        <authorList>
            <person name="Kook J.-K."/>
            <person name="Park S.-N."/>
            <person name="Lim Y.K."/>
            <person name="Jo E."/>
        </authorList>
    </citation>
    <scope>NUCLEOTIDE SEQUENCE [LARGE SCALE GENOMIC DNA]</scope>
    <source>
        <strain evidence="1 2">ChDC F306</strain>
    </source>
</reference>
<dbReference type="RefSeq" id="WP_032834620.1">
    <property type="nucleotide sequence ID" value="NZ_CP013121.1"/>
</dbReference>
<proteinExistence type="predicted"/>
<organism evidence="1 2">
    <name type="scientific">Fusobacterium nucleatum subsp. polymorphum</name>
    <name type="common">Fusobacterium polymorphum</name>
    <dbReference type="NCBI Taxonomy" id="76857"/>
    <lineage>
        <taxon>Bacteria</taxon>
        <taxon>Fusobacteriati</taxon>
        <taxon>Fusobacteriota</taxon>
        <taxon>Fusobacteriia</taxon>
        <taxon>Fusobacteriales</taxon>
        <taxon>Fusobacteriaceae</taxon>
        <taxon>Fusobacterium</taxon>
    </lineage>
</organism>
<accession>A0AAC9F038</accession>
<dbReference type="EMBL" id="CP013121">
    <property type="protein sequence ID" value="ALM93117.1"/>
    <property type="molecule type" value="Genomic_DNA"/>
</dbReference>
<protein>
    <submittedName>
        <fullName evidence="1">Uncharacterized protein</fullName>
    </submittedName>
</protein>
<dbReference type="Proteomes" id="UP000067061">
    <property type="component" value="Chromosome"/>
</dbReference>
<name>A0AAC9F038_FUSNP</name>
<gene>
    <name evidence="1" type="ORF">RO02_00320</name>
</gene>
<sequence>MANIQNIDEQINKVIAEINRTYSKGVDFILADLSSVRAVENMGNFISFLPRCKAKITSSGTARYSSGMGINQKFYKL</sequence>